<dbReference type="PANTHER" id="PTHR30388:SF6">
    <property type="entry name" value="XANTHINE DEHYDROGENASE SUBUNIT A-RELATED"/>
    <property type="match status" value="1"/>
</dbReference>
<evidence type="ECO:0008006" key="5">
    <source>
        <dbReference type="Google" id="ProtNLM"/>
    </source>
</evidence>
<dbReference type="InterPro" id="IPR027051">
    <property type="entry name" value="XdhC_Rossmann_dom"/>
</dbReference>
<dbReference type="PANTHER" id="PTHR30388">
    <property type="entry name" value="ALDEHYDE OXIDOREDUCTASE MOLYBDENUM COFACTOR ASSEMBLY PROTEIN"/>
    <property type="match status" value="1"/>
</dbReference>
<reference evidence="4" key="1">
    <citation type="submission" date="2017-07" db="EMBL/GenBank/DDBJ databases">
        <title>Draft genome sequence of Effusibacillus lacus strain skLN1.</title>
        <authorList>
            <person name="Watanabe M."/>
            <person name="Kojima H."/>
            <person name="Fukui M."/>
        </authorList>
    </citation>
    <scope>NUCLEOTIDE SEQUENCE [LARGE SCALE GENOMIC DNA]</scope>
    <source>
        <strain evidence="4">skLN1</strain>
    </source>
</reference>
<dbReference type="InterPro" id="IPR003777">
    <property type="entry name" value="XdhC_CoxI"/>
</dbReference>
<dbReference type="Gene3D" id="3.40.50.720">
    <property type="entry name" value="NAD(P)-binding Rossmann-like Domain"/>
    <property type="match status" value="1"/>
</dbReference>
<comment type="caution">
    <text evidence="3">The sequence shown here is derived from an EMBL/GenBank/DDBJ whole genome shotgun (WGS) entry which is preliminary data.</text>
</comment>
<organism evidence="3 4">
    <name type="scientific">Effusibacillus lacus</name>
    <dbReference type="NCBI Taxonomy" id="1348429"/>
    <lineage>
        <taxon>Bacteria</taxon>
        <taxon>Bacillati</taxon>
        <taxon>Bacillota</taxon>
        <taxon>Bacilli</taxon>
        <taxon>Bacillales</taxon>
        <taxon>Alicyclobacillaceae</taxon>
        <taxon>Effusibacillus</taxon>
    </lineage>
</organism>
<dbReference type="Pfam" id="PF13478">
    <property type="entry name" value="XdhC_C"/>
    <property type="match status" value="1"/>
</dbReference>
<dbReference type="AlphaFoldDB" id="A0A292YMA8"/>
<sequence>MLDILNGLQQCFERKERAAVATVLKVEGSAYRREGARCLILETGSIVGTLSGGCVEGDLIEHAREVINTGIPEQIRYDFRPEGDLLWGLGVGCNGALTIWLQPFDPVRSPEQAEKMILSYRKRVSCSRAYLAGMVVESKDPLQVPVGTETVLRERGERGERSRRLTTGLESAVVQGVAVKLFIETVKPRPRLVIFGAGPDAVPLVRGAKTLNWHVSVVDHRQDHLNQPHFMEADKRVAVSRGEYSQFSVNEETYVVVMTHNYELDRILVGQLLSRSIPYLGVLGSRQRIERMLQKILFDGVNLNEQMLEKLHSPVGLDIGAESPEEIALSILSELVCRKNGRNGQSLKFRKHLLHVRATDGVIP</sequence>
<dbReference type="Proteomes" id="UP000217785">
    <property type="component" value="Unassembled WGS sequence"/>
</dbReference>
<name>A0A292YMA8_9BACL</name>
<evidence type="ECO:0000259" key="2">
    <source>
        <dbReference type="Pfam" id="PF13478"/>
    </source>
</evidence>
<protein>
    <recommendedName>
        <fullName evidence="5">Xanthine dehydrogenase</fullName>
    </recommendedName>
</protein>
<dbReference type="InterPro" id="IPR052698">
    <property type="entry name" value="MoCofactor_Util/Proc"/>
</dbReference>
<evidence type="ECO:0000313" key="3">
    <source>
        <dbReference type="EMBL" id="GAX90029.1"/>
    </source>
</evidence>
<dbReference type="OrthoDB" id="9773039at2"/>
<keyword evidence="4" id="KW-1185">Reference proteome</keyword>
<evidence type="ECO:0000259" key="1">
    <source>
        <dbReference type="Pfam" id="PF02625"/>
    </source>
</evidence>
<dbReference type="RefSeq" id="WP_096181731.1">
    <property type="nucleotide sequence ID" value="NZ_BDUF01000044.1"/>
</dbReference>
<proteinExistence type="predicted"/>
<gene>
    <name evidence="3" type="ORF">EFBL_1655</name>
</gene>
<feature type="domain" description="XdhC Rossmann" evidence="2">
    <location>
        <begin position="192"/>
        <end position="335"/>
    </location>
</feature>
<feature type="domain" description="XdhC- CoxI" evidence="1">
    <location>
        <begin position="13"/>
        <end position="78"/>
    </location>
</feature>
<dbReference type="EMBL" id="BDUF01000044">
    <property type="protein sequence ID" value="GAX90029.1"/>
    <property type="molecule type" value="Genomic_DNA"/>
</dbReference>
<accession>A0A292YMA8</accession>
<dbReference type="Pfam" id="PF02625">
    <property type="entry name" value="XdhC_CoxI"/>
    <property type="match status" value="1"/>
</dbReference>
<evidence type="ECO:0000313" key="4">
    <source>
        <dbReference type="Proteomes" id="UP000217785"/>
    </source>
</evidence>